<dbReference type="SMART" id="SM00354">
    <property type="entry name" value="HTH_LACI"/>
    <property type="match status" value="1"/>
</dbReference>
<comment type="caution">
    <text evidence="6">The sequence shown here is derived from an EMBL/GenBank/DDBJ whole genome shotgun (WGS) entry which is preliminary data.</text>
</comment>
<proteinExistence type="predicted"/>
<evidence type="ECO:0000256" key="2">
    <source>
        <dbReference type="ARBA" id="ARBA00023125"/>
    </source>
</evidence>
<dbReference type="SUPFAM" id="SSF47413">
    <property type="entry name" value="lambda repressor-like DNA-binding domains"/>
    <property type="match status" value="1"/>
</dbReference>
<dbReference type="InterPro" id="IPR010982">
    <property type="entry name" value="Lambda_DNA-bd_dom_sf"/>
</dbReference>
<sequence length="329" mass="36319">MASIRDVAQLAGVSVGTVSRYLNGQQLRQSNVEKITSAIKALDYKENIIAKGLKNNRSFSIGLLMNSISSRFGSEVVSGIEKVAEANGYSILLSGFSKSEKQMDEKIDYLLKHSIDGLIVFLSSEEWIDMEKLAQVNVPIVSLNYPDPLNNADVILLNDRESVARVIADCMAKGHRKIGYITAPQTDYTAKERLLGAKDAIENHPTVELEIYEGDYTRRSGYQGTKELLAKKVTALFVSNYNMSLGSLECFNEQGISVGKDILFGHYDYLSEGEQSILPQVTINPPTEKIGETAATIILERIKGITENLSSEKQTIILNNQILGMTTEK</sequence>
<evidence type="ECO:0000256" key="3">
    <source>
        <dbReference type="ARBA" id="ARBA00023163"/>
    </source>
</evidence>
<protein>
    <submittedName>
        <fullName evidence="6">LacI family DNA-binding transcriptional regulator</fullName>
    </submittedName>
</protein>
<dbReference type="InterPro" id="IPR000843">
    <property type="entry name" value="HTH_LacI"/>
</dbReference>
<dbReference type="InterPro" id="IPR025997">
    <property type="entry name" value="SBP_2_dom"/>
</dbReference>
<feature type="domain" description="HTH cro/C1-type" evidence="5">
    <location>
        <begin position="3"/>
        <end position="45"/>
    </location>
</feature>
<dbReference type="CDD" id="cd01392">
    <property type="entry name" value="HTH_LacI"/>
    <property type="match status" value="1"/>
</dbReference>
<feature type="domain" description="HTH lacI-type" evidence="4">
    <location>
        <begin position="2"/>
        <end position="55"/>
    </location>
</feature>
<dbReference type="PROSITE" id="PS00356">
    <property type="entry name" value="HTH_LACI_1"/>
    <property type="match status" value="1"/>
</dbReference>
<dbReference type="InterPro" id="IPR028082">
    <property type="entry name" value="Peripla_BP_I"/>
</dbReference>
<dbReference type="Pfam" id="PF00356">
    <property type="entry name" value="LacI"/>
    <property type="match status" value="1"/>
</dbReference>
<dbReference type="Proteomes" id="UP000664832">
    <property type="component" value="Unassembled WGS sequence"/>
</dbReference>
<evidence type="ECO:0000313" key="6">
    <source>
        <dbReference type="EMBL" id="MBO0481200.1"/>
    </source>
</evidence>
<keyword evidence="7" id="KW-1185">Reference proteome</keyword>
<dbReference type="SUPFAM" id="SSF53822">
    <property type="entry name" value="Periplasmic binding protein-like I"/>
    <property type="match status" value="1"/>
</dbReference>
<evidence type="ECO:0000256" key="1">
    <source>
        <dbReference type="ARBA" id="ARBA00023015"/>
    </source>
</evidence>
<dbReference type="EMBL" id="JAFLWI010000002">
    <property type="protein sequence ID" value="MBO0481200.1"/>
    <property type="molecule type" value="Genomic_DNA"/>
</dbReference>
<keyword evidence="1" id="KW-0805">Transcription regulation</keyword>
<dbReference type="InterPro" id="IPR001387">
    <property type="entry name" value="Cro/C1-type_HTH"/>
</dbReference>
<name>A0ABS3HYQ1_9ENTE</name>
<keyword evidence="2 6" id="KW-0238">DNA-binding</keyword>
<evidence type="ECO:0000259" key="4">
    <source>
        <dbReference type="PROSITE" id="PS50932"/>
    </source>
</evidence>
<dbReference type="RefSeq" id="WP_206898029.1">
    <property type="nucleotide sequence ID" value="NZ_JAFLWI010000002.1"/>
</dbReference>
<dbReference type="Pfam" id="PF13407">
    <property type="entry name" value="Peripla_BP_4"/>
    <property type="match status" value="1"/>
</dbReference>
<dbReference type="Gene3D" id="3.40.50.2300">
    <property type="match status" value="2"/>
</dbReference>
<dbReference type="PROSITE" id="PS50943">
    <property type="entry name" value="HTH_CROC1"/>
    <property type="match status" value="1"/>
</dbReference>
<evidence type="ECO:0000259" key="5">
    <source>
        <dbReference type="PROSITE" id="PS50943"/>
    </source>
</evidence>
<dbReference type="PRINTS" id="PR00036">
    <property type="entry name" value="HTHLACI"/>
</dbReference>
<keyword evidence="3" id="KW-0804">Transcription</keyword>
<reference evidence="6 7" key="1">
    <citation type="submission" date="2021-03" db="EMBL/GenBank/DDBJ databases">
        <title>Enterococcal diversity collection.</title>
        <authorList>
            <person name="Gilmore M.S."/>
            <person name="Schwartzman J."/>
            <person name="Van Tyne D."/>
            <person name="Martin M."/>
            <person name="Earl A.M."/>
            <person name="Manson A.L."/>
            <person name="Straub T."/>
            <person name="Salamzade R."/>
            <person name="Saavedra J."/>
            <person name="Lebreton F."/>
            <person name="Prichula J."/>
            <person name="Schaufler K."/>
            <person name="Gaca A."/>
            <person name="Sgardioli B."/>
            <person name="Wagenaar J."/>
            <person name="Strong T."/>
        </authorList>
    </citation>
    <scope>NUCLEOTIDE SEQUENCE [LARGE SCALE GENOMIC DNA]</scope>
    <source>
        <strain evidence="6 7">MSG2901</strain>
    </source>
</reference>
<dbReference type="PANTHER" id="PTHR30146">
    <property type="entry name" value="LACI-RELATED TRANSCRIPTIONAL REPRESSOR"/>
    <property type="match status" value="1"/>
</dbReference>
<evidence type="ECO:0000313" key="7">
    <source>
        <dbReference type="Proteomes" id="UP000664832"/>
    </source>
</evidence>
<accession>A0ABS3HYQ1</accession>
<dbReference type="PANTHER" id="PTHR30146:SF109">
    <property type="entry name" value="HTH-TYPE TRANSCRIPTIONAL REGULATOR GALS"/>
    <property type="match status" value="1"/>
</dbReference>
<gene>
    <name evidence="6" type="ORF">JZO71_02545</name>
</gene>
<dbReference type="Gene3D" id="1.10.260.40">
    <property type="entry name" value="lambda repressor-like DNA-binding domains"/>
    <property type="match status" value="1"/>
</dbReference>
<organism evidence="6 7">
    <name type="scientific">Candidatus Enterococcus courvalinii</name>
    <dbReference type="NCBI Taxonomy" id="2815329"/>
    <lineage>
        <taxon>Bacteria</taxon>
        <taxon>Bacillati</taxon>
        <taxon>Bacillota</taxon>
        <taxon>Bacilli</taxon>
        <taxon>Lactobacillales</taxon>
        <taxon>Enterococcaceae</taxon>
        <taxon>Enterococcus</taxon>
    </lineage>
</organism>
<dbReference type="CDD" id="cd06267">
    <property type="entry name" value="PBP1_LacI_sugar_binding-like"/>
    <property type="match status" value="1"/>
</dbReference>
<dbReference type="GO" id="GO:0003677">
    <property type="term" value="F:DNA binding"/>
    <property type="evidence" value="ECO:0007669"/>
    <property type="project" value="UniProtKB-KW"/>
</dbReference>
<dbReference type="PROSITE" id="PS50932">
    <property type="entry name" value="HTH_LACI_2"/>
    <property type="match status" value="1"/>
</dbReference>